<dbReference type="EMBL" id="OIVN01000611">
    <property type="protein sequence ID" value="SPC82948.1"/>
    <property type="molecule type" value="Genomic_DNA"/>
</dbReference>
<sequence length="535" mass="61263">MTYFRGGPRDKVGPSDDKGKAPMVDLDPPSTRDSDSDEGDHRVLFSPHRVGGELYAPLDLDIPDTSLLKNLNRHPSAYVRVSMMRPSLGSGRSNRLTFDKISEDLLPPYRDFLVKLGFGPFLSIPSMHICHSLIEALWERFFAETGSYHLPTLELAPTPLDWSALLGIRFGGLLVPQSTLLKVEINEILGMDALRAEYQDIYEGKGDKLKINLHALCKTIPWNSNPDEFALRRFFLYFIGSCFLGQEKSTIPAHLVGAVRDSSKIGEYDWGGITFGYYLRCIRCFARGETSSFKGYWQFTIYWAYEHFPYMRPRCRRRLRYYSFPVALRWDISGNDSTIVHSLLDYRSYLDSLDDSDLILQPYDNLILMRPEVSRAHLLSHQRFWFQSVDGWELFLGERSLRQMTGQISIPLDPPKTLSVTTLDRDDPYHEGVHGNSFLRWDEDYSSWFRRVSIGHLLDERLVAERRVYKGEAMKSTLWLGGESIEVEHLKNQLGWMRFGDYPFPPLVAPYLGFFAGPPPSAMDPRPLATGPSSS</sequence>
<feature type="region of interest" description="Disordered" evidence="1">
    <location>
        <begin position="1"/>
        <end position="43"/>
    </location>
</feature>
<feature type="compositionally biased region" description="Basic and acidic residues" evidence="1">
    <location>
        <begin position="7"/>
        <end position="20"/>
    </location>
</feature>
<organism evidence="3">
    <name type="scientific">Fagus sylvatica</name>
    <name type="common">Beechnut</name>
    <dbReference type="NCBI Taxonomy" id="28930"/>
    <lineage>
        <taxon>Eukaryota</taxon>
        <taxon>Viridiplantae</taxon>
        <taxon>Streptophyta</taxon>
        <taxon>Embryophyta</taxon>
        <taxon>Tracheophyta</taxon>
        <taxon>Spermatophyta</taxon>
        <taxon>Magnoliopsida</taxon>
        <taxon>eudicotyledons</taxon>
        <taxon>Gunneridae</taxon>
        <taxon>Pentapetalae</taxon>
        <taxon>rosids</taxon>
        <taxon>fabids</taxon>
        <taxon>Fagales</taxon>
        <taxon>Fagaceae</taxon>
        <taxon>Fagus</taxon>
    </lineage>
</organism>
<dbReference type="AlphaFoldDB" id="A0A2N9F737"/>
<dbReference type="PANTHER" id="PTHR46033:SF8">
    <property type="entry name" value="PROTEIN MAINTENANCE OF MERISTEMS-LIKE"/>
    <property type="match status" value="1"/>
</dbReference>
<evidence type="ECO:0000259" key="2">
    <source>
        <dbReference type="Pfam" id="PF10536"/>
    </source>
</evidence>
<dbReference type="PANTHER" id="PTHR46033">
    <property type="entry name" value="PROTEIN MAIN-LIKE 2"/>
    <property type="match status" value="1"/>
</dbReference>
<evidence type="ECO:0000256" key="1">
    <source>
        <dbReference type="SAM" id="MobiDB-lite"/>
    </source>
</evidence>
<proteinExistence type="predicted"/>
<dbReference type="InterPro" id="IPR044824">
    <property type="entry name" value="MAIN-like"/>
</dbReference>
<feature type="domain" description="Aminotransferase-like plant mobile" evidence="2">
    <location>
        <begin position="118"/>
        <end position="411"/>
    </location>
</feature>
<dbReference type="InterPro" id="IPR019557">
    <property type="entry name" value="AminoTfrase-like_pln_mobile"/>
</dbReference>
<name>A0A2N9F737_FAGSY</name>
<dbReference type="Pfam" id="PF10536">
    <property type="entry name" value="PMD"/>
    <property type="match status" value="1"/>
</dbReference>
<accession>A0A2N9F737</accession>
<evidence type="ECO:0000313" key="3">
    <source>
        <dbReference type="EMBL" id="SPC82948.1"/>
    </source>
</evidence>
<protein>
    <recommendedName>
        <fullName evidence="2">Aminotransferase-like plant mobile domain-containing protein</fullName>
    </recommendedName>
</protein>
<reference evidence="3" key="1">
    <citation type="submission" date="2018-02" db="EMBL/GenBank/DDBJ databases">
        <authorList>
            <person name="Cohen D.B."/>
            <person name="Kent A.D."/>
        </authorList>
    </citation>
    <scope>NUCLEOTIDE SEQUENCE</scope>
</reference>
<dbReference type="GO" id="GO:0010073">
    <property type="term" value="P:meristem maintenance"/>
    <property type="evidence" value="ECO:0007669"/>
    <property type="project" value="InterPro"/>
</dbReference>
<gene>
    <name evidence="3" type="ORF">FSB_LOCUS10830</name>
</gene>
<feature type="compositionally biased region" description="Basic and acidic residues" evidence="1">
    <location>
        <begin position="30"/>
        <end position="43"/>
    </location>
</feature>